<comment type="caution">
    <text evidence="1">The sequence shown here is derived from an EMBL/GenBank/DDBJ whole genome shotgun (WGS) entry which is preliminary data.</text>
</comment>
<keyword evidence="2" id="KW-1185">Reference proteome</keyword>
<evidence type="ECO:0000313" key="1">
    <source>
        <dbReference type="EMBL" id="RNA38657.1"/>
    </source>
</evidence>
<accession>A0A3M7SST2</accession>
<protein>
    <submittedName>
        <fullName evidence="1">Uncharacterized protein</fullName>
    </submittedName>
</protein>
<gene>
    <name evidence="1" type="ORF">BpHYR1_043905</name>
</gene>
<dbReference type="AlphaFoldDB" id="A0A3M7SST2"/>
<organism evidence="1 2">
    <name type="scientific">Brachionus plicatilis</name>
    <name type="common">Marine rotifer</name>
    <name type="synonym">Brachionus muelleri</name>
    <dbReference type="NCBI Taxonomy" id="10195"/>
    <lineage>
        <taxon>Eukaryota</taxon>
        <taxon>Metazoa</taxon>
        <taxon>Spiralia</taxon>
        <taxon>Gnathifera</taxon>
        <taxon>Rotifera</taxon>
        <taxon>Eurotatoria</taxon>
        <taxon>Monogononta</taxon>
        <taxon>Pseudotrocha</taxon>
        <taxon>Ploima</taxon>
        <taxon>Brachionidae</taxon>
        <taxon>Brachionus</taxon>
    </lineage>
</organism>
<name>A0A3M7SST2_BRAPC</name>
<reference evidence="1 2" key="1">
    <citation type="journal article" date="2018" name="Sci. Rep.">
        <title>Genomic signatures of local adaptation to the degree of environmental predictability in rotifers.</title>
        <authorList>
            <person name="Franch-Gras L."/>
            <person name="Hahn C."/>
            <person name="Garcia-Roger E.M."/>
            <person name="Carmona M.J."/>
            <person name="Serra M."/>
            <person name="Gomez A."/>
        </authorList>
    </citation>
    <scope>NUCLEOTIDE SEQUENCE [LARGE SCALE GENOMIC DNA]</scope>
    <source>
        <strain evidence="1">HYR1</strain>
    </source>
</reference>
<evidence type="ECO:0000313" key="2">
    <source>
        <dbReference type="Proteomes" id="UP000276133"/>
    </source>
</evidence>
<dbReference type="Proteomes" id="UP000276133">
    <property type="component" value="Unassembled WGS sequence"/>
</dbReference>
<dbReference type="EMBL" id="REGN01000845">
    <property type="protein sequence ID" value="RNA38657.1"/>
    <property type="molecule type" value="Genomic_DNA"/>
</dbReference>
<proteinExistence type="predicted"/>
<sequence length="113" mass="11943">MSRSPILRDRSKALLPNRSEVLAGSCGSFGSTNGSICWRRAKMKSQASARACGHLLRLVAEGARLSGPSLAAWDASDVELASISLSGSSADKLGARWFLGNEFVCVWVCVASL</sequence>